<dbReference type="AlphaFoldDB" id="A0A6C8BQX8"/>
<dbReference type="RefSeq" id="WP_283151740.1">
    <property type="nucleotide sequence ID" value="NZ_CP125388.1"/>
</dbReference>
<proteinExistence type="predicted"/>
<name>A0A6C8BQX8_CAMJU</name>
<dbReference type="EMBL" id="AANLPQ010000024">
    <property type="protein sequence ID" value="EDP4365693.1"/>
    <property type="molecule type" value="Genomic_DNA"/>
</dbReference>
<gene>
    <name evidence="1" type="ORF">GZ535_001748</name>
</gene>
<sequence>MQTKIFNSFFFQYGRYLQYDLIHSLEQKTRLGRNIDLLITFRKQFDIIITSNLSEKEAEHLKKVIKKAVDDYIGDHKNECLDIDLTSICCSSFNYGALFEEDFKEIFTSFRVSCSDFKKIDAIEHEENSQEFVKDKDERSVLIQALLEFNNALSHIFTSVYHGNDDLGNINKAKNHLYRGTLDNYKMFIRLSIKSVKQKNPKLFEEFKDIRIQELLHLGKDVQGKVINNEYLHKQYKELYNKSLPYLDEKSNSQTLA</sequence>
<organism evidence="1">
    <name type="scientific">Campylobacter jejuni</name>
    <dbReference type="NCBI Taxonomy" id="197"/>
    <lineage>
        <taxon>Bacteria</taxon>
        <taxon>Pseudomonadati</taxon>
        <taxon>Campylobacterota</taxon>
        <taxon>Epsilonproteobacteria</taxon>
        <taxon>Campylobacterales</taxon>
        <taxon>Campylobacteraceae</taxon>
        <taxon>Campylobacter</taxon>
    </lineage>
</organism>
<protein>
    <submittedName>
        <fullName evidence="1">Uncharacterized protein</fullName>
    </submittedName>
</protein>
<accession>A0A6C8BQX8</accession>
<reference evidence="1" key="1">
    <citation type="submission" date="2020-02" db="EMBL/GenBank/DDBJ databases">
        <authorList>
            <consortium name="PulseNet: The National Subtyping Network for Foodborne Disease Surveillance"/>
            <person name="Tarr C.L."/>
            <person name="Trees E."/>
            <person name="Katz L.S."/>
            <person name="Carleton-Romer H.A."/>
            <person name="Stroika S."/>
            <person name="Kucerova Z."/>
            <person name="Roache K.F."/>
            <person name="Sabol A.L."/>
            <person name="Besser J."/>
            <person name="Gerner-Smidt P."/>
        </authorList>
    </citation>
    <scope>NUCLEOTIDE SEQUENCE</scope>
    <source>
        <strain evidence="1">PNUSAC015458</strain>
    </source>
</reference>
<comment type="caution">
    <text evidence="1">The sequence shown here is derived from an EMBL/GenBank/DDBJ whole genome shotgun (WGS) entry which is preliminary data.</text>
</comment>
<evidence type="ECO:0000313" key="1">
    <source>
        <dbReference type="EMBL" id="EDP4365693.1"/>
    </source>
</evidence>